<proteinExistence type="predicted"/>
<sequence length="57" mass="6784">MKKENRCLLSAALVVLSCVNLVLTLYRIHLLLEERERRRNRVLEKFNAYVEKLKARA</sequence>
<keyword evidence="2" id="KW-1185">Reference proteome</keyword>
<reference evidence="1 2" key="1">
    <citation type="submission" date="2016-10" db="EMBL/GenBank/DDBJ databases">
        <authorList>
            <person name="de Groot N.N."/>
        </authorList>
    </citation>
    <scope>NUCLEOTIDE SEQUENCE [LARGE SCALE GENOMIC DNA]</scope>
    <source>
        <strain evidence="1 2">DSM 15230</strain>
    </source>
</reference>
<dbReference type="PROSITE" id="PS51257">
    <property type="entry name" value="PROKAR_LIPOPROTEIN"/>
    <property type="match status" value="1"/>
</dbReference>
<dbReference type="EMBL" id="FMXA01000026">
    <property type="protein sequence ID" value="SDA60013.1"/>
    <property type="molecule type" value="Genomic_DNA"/>
</dbReference>
<dbReference type="STRING" id="209880.SAMN02910343_01515"/>
<dbReference type="GeneID" id="87756626"/>
<organism evidence="1 2">
    <name type="scientific">Allisonella histaminiformans</name>
    <dbReference type="NCBI Taxonomy" id="209880"/>
    <lineage>
        <taxon>Bacteria</taxon>
        <taxon>Bacillati</taxon>
        <taxon>Bacillota</taxon>
        <taxon>Negativicutes</taxon>
        <taxon>Veillonellales</taxon>
        <taxon>Veillonellaceae</taxon>
        <taxon>Allisonella</taxon>
    </lineage>
</organism>
<dbReference type="AlphaFoldDB" id="A0A1G5WPH2"/>
<gene>
    <name evidence="1" type="ORF">SAMN02910343_01515</name>
</gene>
<dbReference type="Proteomes" id="UP000199689">
    <property type="component" value="Unassembled WGS sequence"/>
</dbReference>
<evidence type="ECO:0000313" key="2">
    <source>
        <dbReference type="Proteomes" id="UP000199689"/>
    </source>
</evidence>
<accession>A0A1G5WPH2</accession>
<evidence type="ECO:0000313" key="1">
    <source>
        <dbReference type="EMBL" id="SDA60013.1"/>
    </source>
</evidence>
<dbReference type="RefSeq" id="WP_159427885.1">
    <property type="nucleotide sequence ID" value="NZ_FMXA01000026.1"/>
</dbReference>
<name>A0A1G5WPH2_9FIRM</name>
<protein>
    <submittedName>
        <fullName evidence="1">Uncharacterized protein</fullName>
    </submittedName>
</protein>